<evidence type="ECO:0000256" key="1">
    <source>
        <dbReference type="ARBA" id="ARBA00022574"/>
    </source>
</evidence>
<dbReference type="RefSeq" id="WP_016391017.1">
    <property type="nucleotide sequence ID" value="NZ_KE646811.1"/>
</dbReference>
<feature type="repeat" description="WD" evidence="3">
    <location>
        <begin position="237"/>
        <end position="278"/>
    </location>
</feature>
<proteinExistence type="predicted"/>
<dbReference type="InterPro" id="IPR015943">
    <property type="entry name" value="WD40/YVTN_repeat-like_dom_sf"/>
</dbReference>
<name>A0AB33Z084_9GAMM</name>
<dbReference type="PROSITE" id="PS50082">
    <property type="entry name" value="WD_REPEATS_2"/>
    <property type="match status" value="2"/>
</dbReference>
<keyword evidence="5" id="KW-1185">Reference proteome</keyword>
<dbReference type="Proteomes" id="UP000015462">
    <property type="component" value="Unassembled WGS sequence"/>
</dbReference>
<dbReference type="AlphaFoldDB" id="A0AB33Z084"/>
<dbReference type="Gene3D" id="2.130.10.10">
    <property type="entry name" value="YVTN repeat-like/Quinoprotein amine dehydrogenase"/>
    <property type="match status" value="2"/>
</dbReference>
<evidence type="ECO:0000256" key="2">
    <source>
        <dbReference type="ARBA" id="ARBA00022737"/>
    </source>
</evidence>
<dbReference type="PANTHER" id="PTHR19848">
    <property type="entry name" value="WD40 REPEAT PROTEIN"/>
    <property type="match status" value="1"/>
</dbReference>
<dbReference type="Pfam" id="PF00400">
    <property type="entry name" value="WD40"/>
    <property type="match status" value="1"/>
</dbReference>
<sequence length="323" mass="36131">MSPFLKNIYLISLIFLLQACQYQTDVEQQWVHDKAGLLNASLSKDGSLALVSITNGVAQLIEVATNTVLHRWQHTDNNKGIIATAISANNKFAITAESNSLALWEVKSGKIIGYWDFPNITDIAISSNGQHALIGMESNKAYYFDLYYGKIIYSFKHNGFVNTVALSHNGRYAITGANDQYAKLWDLKTGELTQQWRQNFKIFNVALSDDGRYAMSNASLGKTKLWDTETGDKLSQLPMRYMTVSASQFSTDSQHLLTGRPNQRIDLWDVKTGSLLNTWMPKKDVIWGNEAAAIIALAFSSDGQYIYSETSSGIAQKWKITNK</sequence>
<dbReference type="InterPro" id="IPR001680">
    <property type="entry name" value="WD40_rpt"/>
</dbReference>
<dbReference type="PROSITE" id="PS50294">
    <property type="entry name" value="WD_REPEATS_REGION"/>
    <property type="match status" value="1"/>
</dbReference>
<dbReference type="PANTHER" id="PTHR19848:SF8">
    <property type="entry name" value="F-BOX AND WD REPEAT DOMAIN CONTAINING 7"/>
    <property type="match status" value="1"/>
</dbReference>
<dbReference type="PROSITE" id="PS00678">
    <property type="entry name" value="WD_REPEATS_1"/>
    <property type="match status" value="1"/>
</dbReference>
<gene>
    <name evidence="4" type="ORF">L196_11054</name>
</gene>
<dbReference type="InterPro" id="IPR011047">
    <property type="entry name" value="Quinoprotein_ADH-like_sf"/>
</dbReference>
<organism evidence="4 5">
    <name type="scientific">Cycloclasticus pugetii</name>
    <dbReference type="NCBI Taxonomy" id="34068"/>
    <lineage>
        <taxon>Bacteria</taxon>
        <taxon>Pseudomonadati</taxon>
        <taxon>Pseudomonadota</taxon>
        <taxon>Gammaproteobacteria</taxon>
        <taxon>Thiotrichales</taxon>
        <taxon>Piscirickettsiaceae</taxon>
        <taxon>Cycloclasticus</taxon>
    </lineage>
</organism>
<evidence type="ECO:0000313" key="4">
    <source>
        <dbReference type="EMBL" id="EPD12337.1"/>
    </source>
</evidence>
<dbReference type="EMBL" id="ASHL01000012">
    <property type="protein sequence ID" value="EPD12337.1"/>
    <property type="molecule type" value="Genomic_DNA"/>
</dbReference>
<feature type="repeat" description="WD" evidence="3">
    <location>
        <begin position="154"/>
        <end position="195"/>
    </location>
</feature>
<evidence type="ECO:0000313" key="5">
    <source>
        <dbReference type="Proteomes" id="UP000015462"/>
    </source>
</evidence>
<dbReference type="SUPFAM" id="SSF50998">
    <property type="entry name" value="Quinoprotein alcohol dehydrogenase-like"/>
    <property type="match status" value="1"/>
</dbReference>
<comment type="caution">
    <text evidence="4">The sequence shown here is derived from an EMBL/GenBank/DDBJ whole genome shotgun (WGS) entry which is preliminary data.</text>
</comment>
<dbReference type="SMART" id="SM00320">
    <property type="entry name" value="WD40"/>
    <property type="match status" value="6"/>
</dbReference>
<dbReference type="InterPro" id="IPR019775">
    <property type="entry name" value="WD40_repeat_CS"/>
</dbReference>
<dbReference type="PROSITE" id="PS51257">
    <property type="entry name" value="PROKAR_LIPOPROTEIN"/>
    <property type="match status" value="1"/>
</dbReference>
<keyword evidence="1 3" id="KW-0853">WD repeat</keyword>
<keyword evidence="2" id="KW-0677">Repeat</keyword>
<protein>
    <submittedName>
        <fullName evidence="4">Vegetatible incompatibility protein HET-E-1</fullName>
    </submittedName>
</protein>
<accession>A0AB33Z084</accession>
<reference evidence="4 5" key="1">
    <citation type="journal article" date="2013" name="Genome Announc.">
        <title>Genome Sequence of the Pyrene- and Fluoranthene-Degrading Bacterium Cycloclasticus sp. Strain PY97M.</title>
        <authorList>
            <person name="Cui Z."/>
            <person name="Xu G."/>
            <person name="Li Q."/>
            <person name="Gao W."/>
            <person name="Zheng L."/>
        </authorList>
    </citation>
    <scope>NUCLEOTIDE SEQUENCE [LARGE SCALE GENOMIC DNA]</scope>
    <source>
        <strain evidence="4 5">PY97M</strain>
    </source>
</reference>
<evidence type="ECO:0000256" key="3">
    <source>
        <dbReference type="PROSITE-ProRule" id="PRU00221"/>
    </source>
</evidence>